<evidence type="ECO:0000256" key="7">
    <source>
        <dbReference type="ARBA" id="ARBA00048741"/>
    </source>
</evidence>
<feature type="binding site" evidence="9">
    <location>
        <position position="105"/>
    </location>
    <ligand>
        <name>L-glutamine</name>
        <dbReference type="ChEBI" id="CHEBI:58359"/>
    </ligand>
</feature>
<evidence type="ECO:0000256" key="10">
    <source>
        <dbReference type="PIRSR" id="PIRSR001589-3"/>
    </source>
</evidence>
<dbReference type="InterPro" id="IPR017932">
    <property type="entry name" value="GATase_2_dom"/>
</dbReference>
<keyword evidence="8" id="KW-0028">Amino-acid biosynthesis</keyword>
<keyword evidence="5 9" id="KW-0067">ATP-binding</keyword>
<gene>
    <name evidence="12" type="primary">asnB</name>
    <name evidence="12" type="ORF">FH752_19105</name>
</gene>
<dbReference type="InterPro" id="IPR029055">
    <property type="entry name" value="Ntn_hydrolases_N"/>
</dbReference>
<dbReference type="PROSITE" id="PS51278">
    <property type="entry name" value="GATASE_TYPE_2"/>
    <property type="match status" value="1"/>
</dbReference>
<evidence type="ECO:0000256" key="2">
    <source>
        <dbReference type="ARBA" id="ARBA00005752"/>
    </source>
</evidence>
<evidence type="ECO:0000256" key="1">
    <source>
        <dbReference type="ARBA" id="ARBA00005187"/>
    </source>
</evidence>
<comment type="caution">
    <text evidence="12">The sequence shown here is derived from an EMBL/GenBank/DDBJ whole genome shotgun (WGS) entry which is preliminary data.</text>
</comment>
<evidence type="ECO:0000259" key="11">
    <source>
        <dbReference type="PROSITE" id="PS51278"/>
    </source>
</evidence>
<dbReference type="InterPro" id="IPR001962">
    <property type="entry name" value="Asn_synthase"/>
</dbReference>
<keyword evidence="12" id="KW-0436">Ligase</keyword>
<dbReference type="InterPro" id="IPR051786">
    <property type="entry name" value="ASN_synthetase/amidase"/>
</dbReference>
<dbReference type="PIRSF" id="PIRSF001589">
    <property type="entry name" value="Asn_synthetase_glu-h"/>
    <property type="match status" value="1"/>
</dbReference>
<dbReference type="Pfam" id="PF13522">
    <property type="entry name" value="GATase_6"/>
    <property type="match status" value="1"/>
</dbReference>
<dbReference type="SUPFAM" id="SSF52402">
    <property type="entry name" value="Adenine nucleotide alpha hydrolases-like"/>
    <property type="match status" value="1"/>
</dbReference>
<feature type="site" description="Important for beta-aspartyl-AMP intermediate formation" evidence="10">
    <location>
        <position position="379"/>
    </location>
</feature>
<evidence type="ECO:0000313" key="12">
    <source>
        <dbReference type="EMBL" id="MTJ00717.1"/>
    </source>
</evidence>
<keyword evidence="8" id="KW-0061">Asparagine biosynthesis</keyword>
<evidence type="ECO:0000256" key="9">
    <source>
        <dbReference type="PIRSR" id="PIRSR001589-2"/>
    </source>
</evidence>
<name>A0A844I343_9GAMM</name>
<protein>
    <recommendedName>
        <fullName evidence="3">asparagine synthase (glutamine-hydrolyzing)</fullName>
        <ecNumber evidence="3">6.3.5.4</ecNumber>
    </recommendedName>
</protein>
<dbReference type="CDD" id="cd01991">
    <property type="entry name" value="Asn_synthase_B_C"/>
    <property type="match status" value="1"/>
</dbReference>
<feature type="active site" description="For GATase activity" evidence="8">
    <location>
        <position position="2"/>
    </location>
</feature>
<dbReference type="GO" id="GO:0005829">
    <property type="term" value="C:cytosol"/>
    <property type="evidence" value="ECO:0007669"/>
    <property type="project" value="TreeGrafter"/>
</dbReference>
<dbReference type="CDD" id="cd00712">
    <property type="entry name" value="AsnB"/>
    <property type="match status" value="1"/>
</dbReference>
<evidence type="ECO:0000313" key="13">
    <source>
        <dbReference type="Proteomes" id="UP000431462"/>
    </source>
</evidence>
<proteinExistence type="inferred from homology"/>
<feature type="binding site" evidence="9">
    <location>
        <begin position="377"/>
        <end position="378"/>
    </location>
    <ligand>
        <name>ATP</name>
        <dbReference type="ChEBI" id="CHEBI:30616"/>
    </ligand>
</feature>
<dbReference type="InterPro" id="IPR033738">
    <property type="entry name" value="AsnB_N"/>
</dbReference>
<keyword evidence="6 8" id="KW-0315">Glutamine amidotransferase</keyword>
<comment type="similarity">
    <text evidence="2">Belongs to the asparagine synthetase family.</text>
</comment>
<accession>A0A844I343</accession>
<dbReference type="PANTHER" id="PTHR43284:SF1">
    <property type="entry name" value="ASPARAGINE SYNTHETASE"/>
    <property type="match status" value="1"/>
</dbReference>
<feature type="binding site" evidence="9">
    <location>
        <position position="304"/>
    </location>
    <ligand>
        <name>ATP</name>
        <dbReference type="ChEBI" id="CHEBI:30616"/>
    </ligand>
</feature>
<dbReference type="EC" id="6.3.5.4" evidence="3"/>
<organism evidence="12 13">
    <name type="scientific">Marinobacter adhaerens</name>
    <dbReference type="NCBI Taxonomy" id="1033846"/>
    <lineage>
        <taxon>Bacteria</taxon>
        <taxon>Pseudomonadati</taxon>
        <taxon>Pseudomonadota</taxon>
        <taxon>Gammaproteobacteria</taxon>
        <taxon>Pseudomonadales</taxon>
        <taxon>Marinobacteraceae</taxon>
        <taxon>Marinobacter</taxon>
    </lineage>
</organism>
<feature type="domain" description="Glutamine amidotransferase type-2" evidence="11">
    <location>
        <begin position="2"/>
        <end position="219"/>
    </location>
</feature>
<comment type="pathway">
    <text evidence="1">Amino-acid biosynthesis; L-asparagine biosynthesis; L-asparagine from L-aspartate (L-Gln route): step 1/1.</text>
</comment>
<dbReference type="InterPro" id="IPR014729">
    <property type="entry name" value="Rossmann-like_a/b/a_fold"/>
</dbReference>
<evidence type="ECO:0000256" key="3">
    <source>
        <dbReference type="ARBA" id="ARBA00012737"/>
    </source>
</evidence>
<dbReference type="AlphaFoldDB" id="A0A844I343"/>
<keyword evidence="4 9" id="KW-0547">Nucleotide-binding</keyword>
<dbReference type="NCBIfam" id="TIGR01536">
    <property type="entry name" value="asn_synth_AEB"/>
    <property type="match status" value="1"/>
</dbReference>
<dbReference type="PANTHER" id="PTHR43284">
    <property type="entry name" value="ASPARAGINE SYNTHETASE (GLUTAMINE-HYDROLYZING)"/>
    <property type="match status" value="1"/>
</dbReference>
<comment type="catalytic activity">
    <reaction evidence="7">
        <text>L-aspartate + L-glutamine + ATP + H2O = L-asparagine + L-glutamate + AMP + diphosphate + H(+)</text>
        <dbReference type="Rhea" id="RHEA:12228"/>
        <dbReference type="ChEBI" id="CHEBI:15377"/>
        <dbReference type="ChEBI" id="CHEBI:15378"/>
        <dbReference type="ChEBI" id="CHEBI:29985"/>
        <dbReference type="ChEBI" id="CHEBI:29991"/>
        <dbReference type="ChEBI" id="CHEBI:30616"/>
        <dbReference type="ChEBI" id="CHEBI:33019"/>
        <dbReference type="ChEBI" id="CHEBI:58048"/>
        <dbReference type="ChEBI" id="CHEBI:58359"/>
        <dbReference type="ChEBI" id="CHEBI:456215"/>
        <dbReference type="EC" id="6.3.5.4"/>
    </reaction>
</comment>
<dbReference type="GO" id="GO:0005524">
    <property type="term" value="F:ATP binding"/>
    <property type="evidence" value="ECO:0007669"/>
    <property type="project" value="UniProtKB-KW"/>
</dbReference>
<evidence type="ECO:0000256" key="8">
    <source>
        <dbReference type="PIRSR" id="PIRSR001589-1"/>
    </source>
</evidence>
<dbReference type="Gene3D" id="3.40.50.620">
    <property type="entry name" value="HUPs"/>
    <property type="match status" value="1"/>
</dbReference>
<dbReference type="SUPFAM" id="SSF56235">
    <property type="entry name" value="N-terminal nucleophile aminohydrolases (Ntn hydrolases)"/>
    <property type="match status" value="1"/>
</dbReference>
<dbReference type="InterPro" id="IPR006426">
    <property type="entry name" value="Asn_synth_AEB"/>
</dbReference>
<dbReference type="GO" id="GO:0004066">
    <property type="term" value="F:asparagine synthase (glutamine-hydrolyzing) activity"/>
    <property type="evidence" value="ECO:0007669"/>
    <property type="project" value="UniProtKB-EC"/>
</dbReference>
<evidence type="ECO:0000256" key="5">
    <source>
        <dbReference type="ARBA" id="ARBA00022840"/>
    </source>
</evidence>
<evidence type="ECO:0000256" key="4">
    <source>
        <dbReference type="ARBA" id="ARBA00022741"/>
    </source>
</evidence>
<dbReference type="GO" id="GO:0006529">
    <property type="term" value="P:asparagine biosynthetic process"/>
    <property type="evidence" value="ECO:0007669"/>
    <property type="project" value="UniProtKB-KW"/>
</dbReference>
<sequence length="627" mass="70366">MCGISGFLGNTESVYSFSSVLSAMGSVTNHRGPDDFGVWYDEEVGLGLAHNRLSIIDLSPAGHQPMLSDGGRYVIAFNGEIYNHLALRRELDACQQPTNWQGSSDTETLLQCFSRWGIGNTLKATVGMFAIALWDRQERTLTLARDRLGEKPLYWGWCNQTLLFGSELKALQMHPVFNAEVDRSALALLLQYNAIPAPYSIYRGIQKLPAGHMVQIRQGDRPGEAMPRAYWALNEVIESGLANPFLGTDGEVVTALQQRISQSVAGQMLADVPLGAFLSGGVDSSTVVALMQQQSSEPVRTFAIGFNEPGYNEAQYAKEVAEYLGTDHTELYVGTNDALSVIPDLPHIYCEPFADSSQIPTFLVSKMAKQQVTVALSGDGGDELFGGYNPYQFAPKVWRLVRRLPLKIRKLAVAVLADTPVPDKLHKLLRVLPCADREAFYDALMSHWQQPEQTVIGSGIVPTAMNSPSRWPKTDSFEHWMMAVDAKQYMSDDILAKVDRAAMANSLETRVPLLDHRVIEFAWRLPLHQKIRNGTGKWALRQVLYRHVPRAMIERPKKGFSIPLASWLRGPLRDWAEAQLEETRLNREGYFYAAPIRKMWKEHVDGKRDNASKLWSILMFQAWLERR</sequence>
<dbReference type="Gene3D" id="3.60.20.10">
    <property type="entry name" value="Glutamine Phosphoribosylpyrophosphate, subunit 1, domain 1"/>
    <property type="match status" value="1"/>
</dbReference>
<dbReference type="Proteomes" id="UP000431462">
    <property type="component" value="Unassembled WGS sequence"/>
</dbReference>
<dbReference type="EMBL" id="VENC01000029">
    <property type="protein sequence ID" value="MTJ00717.1"/>
    <property type="molecule type" value="Genomic_DNA"/>
</dbReference>
<evidence type="ECO:0000256" key="6">
    <source>
        <dbReference type="ARBA" id="ARBA00022962"/>
    </source>
</evidence>
<dbReference type="Pfam" id="PF00733">
    <property type="entry name" value="Asn_synthase"/>
    <property type="match status" value="1"/>
</dbReference>
<reference evidence="12 13" key="1">
    <citation type="submission" date="2019-06" db="EMBL/GenBank/DDBJ databases">
        <title>Enrichment of Autotrophic Halophilic Microorganisms from Red Sea Brine Pool Using Microbial Electrosynthesis System.</title>
        <authorList>
            <person name="Alqahtani M.F."/>
            <person name="Bajracharya S."/>
            <person name="Katuri K.P."/>
            <person name="Ali M."/>
            <person name="Saikaly P.E."/>
        </authorList>
    </citation>
    <scope>NUCLEOTIDE SEQUENCE [LARGE SCALE GENOMIC DNA]</scope>
    <source>
        <strain evidence="12">MES15</strain>
    </source>
</reference>